<protein>
    <submittedName>
        <fullName evidence="3">DUF1080 domain-containing protein</fullName>
    </submittedName>
</protein>
<dbReference type="RefSeq" id="WP_375558034.1">
    <property type="nucleotide sequence ID" value="NZ_JBBVGT010000003.1"/>
</dbReference>
<proteinExistence type="predicted"/>
<evidence type="ECO:0000313" key="4">
    <source>
        <dbReference type="Proteomes" id="UP001580928"/>
    </source>
</evidence>
<evidence type="ECO:0000256" key="1">
    <source>
        <dbReference type="SAM" id="SignalP"/>
    </source>
</evidence>
<feature type="domain" description="3-keto-alpha-glucoside-1,2-lyase/3-keto-2-hydroxy-glucal hydratase" evidence="2">
    <location>
        <begin position="151"/>
        <end position="318"/>
    </location>
</feature>
<evidence type="ECO:0000259" key="2">
    <source>
        <dbReference type="Pfam" id="PF06439"/>
    </source>
</evidence>
<organism evidence="3 4">
    <name type="scientific">Albibacterium profundi</name>
    <dbReference type="NCBI Taxonomy" id="3134906"/>
    <lineage>
        <taxon>Bacteria</taxon>
        <taxon>Pseudomonadati</taxon>
        <taxon>Bacteroidota</taxon>
        <taxon>Sphingobacteriia</taxon>
        <taxon>Sphingobacteriales</taxon>
        <taxon>Sphingobacteriaceae</taxon>
        <taxon>Albibacterium</taxon>
    </lineage>
</organism>
<sequence>MKKIVVIALCCLLTFGVKLQPVAAAKSTGTYSQADQKELVGRWDLTLDVNGKPAPSWLEVKLSGNRTLIGSFVAIVGSARPVSEVEFDNGKFHFEIPPQWESGDQDLVVEGELKDDELQGSITMSDGEKYTFVGVRAPYLKRTSEVTWGKTTELFNGEDLTGWKALGENQWEVIDGILTSARSGANLVSDQKFTDFKLHVEFRYQKGSNSGVYLRGRHEVQIEDSPKTAHPDSHLFSGVYGFLPPSEIAALGPDTWQTYDITLIGRMITVVANGKTVISNQEIPGITGGALDSKEGEPGPIYIQGDHGPIEFRKITITEAK</sequence>
<dbReference type="Gene3D" id="2.60.120.560">
    <property type="entry name" value="Exo-inulinase, domain 1"/>
    <property type="match status" value="1"/>
</dbReference>
<gene>
    <name evidence="3" type="ORF">WKR92_11740</name>
</gene>
<comment type="caution">
    <text evidence="3">The sequence shown here is derived from an EMBL/GenBank/DDBJ whole genome shotgun (WGS) entry which is preliminary data.</text>
</comment>
<dbReference type="Pfam" id="PF06439">
    <property type="entry name" value="3keto-disac_hyd"/>
    <property type="match status" value="1"/>
</dbReference>
<name>A0ABV5CIP3_9SPHI</name>
<dbReference type="EMBL" id="JBBVGT010000003">
    <property type="protein sequence ID" value="MFB5946505.1"/>
    <property type="molecule type" value="Genomic_DNA"/>
</dbReference>
<keyword evidence="4" id="KW-1185">Reference proteome</keyword>
<accession>A0ABV5CIP3</accession>
<dbReference type="InterPro" id="IPR010496">
    <property type="entry name" value="AL/BT2_dom"/>
</dbReference>
<feature type="signal peptide" evidence="1">
    <location>
        <begin position="1"/>
        <end position="19"/>
    </location>
</feature>
<dbReference type="Proteomes" id="UP001580928">
    <property type="component" value="Unassembled WGS sequence"/>
</dbReference>
<evidence type="ECO:0000313" key="3">
    <source>
        <dbReference type="EMBL" id="MFB5946505.1"/>
    </source>
</evidence>
<keyword evidence="1" id="KW-0732">Signal</keyword>
<reference evidence="3 4" key="1">
    <citation type="submission" date="2024-04" db="EMBL/GenBank/DDBJ databases">
        <title>Albibacterium profundi sp. nov., isolated from sediment of the Challenger Deep of Mariana Trench.</title>
        <authorList>
            <person name="Wang Y."/>
        </authorList>
    </citation>
    <scope>NUCLEOTIDE SEQUENCE [LARGE SCALE GENOMIC DNA]</scope>
    <source>
        <strain evidence="3 4">RHL897</strain>
    </source>
</reference>
<feature type="chain" id="PRO_5045651260" evidence="1">
    <location>
        <begin position="20"/>
        <end position="321"/>
    </location>
</feature>